<dbReference type="EMBL" id="SNYJ01000022">
    <property type="protein sequence ID" value="TDQ35281.1"/>
    <property type="molecule type" value="Genomic_DNA"/>
</dbReference>
<evidence type="ECO:0000256" key="1">
    <source>
        <dbReference type="SAM" id="MobiDB-lite"/>
    </source>
</evidence>
<proteinExistence type="predicted"/>
<evidence type="ECO:0000313" key="4">
    <source>
        <dbReference type="Proteomes" id="UP000295632"/>
    </source>
</evidence>
<feature type="compositionally biased region" description="Basic and acidic residues" evidence="1">
    <location>
        <begin position="1"/>
        <end position="13"/>
    </location>
</feature>
<reference evidence="3 4" key="1">
    <citation type="submission" date="2019-03" db="EMBL/GenBank/DDBJ databases">
        <title>Genomic Encyclopedia of Type Strains, Phase IV (KMG-IV): sequencing the most valuable type-strain genomes for metagenomic binning, comparative biology and taxonomic classification.</title>
        <authorList>
            <person name="Goeker M."/>
        </authorList>
    </citation>
    <scope>NUCLEOTIDE SEQUENCE [LARGE SCALE GENOMIC DNA]</scope>
    <source>
        <strain evidence="3 4">DSM 28697</strain>
    </source>
</reference>
<sequence>MSEKTNEKKEAPKAEASAEGVFSVEQLKEHSQKLFDVQPEVLSGALHGVTGELTKAHALLKLNGFLKKKI</sequence>
<comment type="caution">
    <text evidence="3">The sequence shown here is derived from an EMBL/GenBank/DDBJ whole genome shotgun (WGS) entry which is preliminary data.</text>
</comment>
<organism evidence="3 4">
    <name type="scientific">Aureibacillus halotolerans</name>
    <dbReference type="NCBI Taxonomy" id="1508390"/>
    <lineage>
        <taxon>Bacteria</taxon>
        <taxon>Bacillati</taxon>
        <taxon>Bacillota</taxon>
        <taxon>Bacilli</taxon>
        <taxon>Bacillales</taxon>
        <taxon>Bacillaceae</taxon>
        <taxon>Aureibacillus</taxon>
    </lineage>
</organism>
<gene>
    <name evidence="3" type="ORF">EV213_12268</name>
</gene>
<dbReference type="Pfam" id="PF26160">
    <property type="entry name" value="YqzN_YkzM"/>
    <property type="match status" value="1"/>
</dbReference>
<dbReference type="AlphaFoldDB" id="A0A4R6TQQ5"/>
<dbReference type="Proteomes" id="UP000295632">
    <property type="component" value="Unassembled WGS sequence"/>
</dbReference>
<evidence type="ECO:0000313" key="3">
    <source>
        <dbReference type="EMBL" id="TDQ35281.1"/>
    </source>
</evidence>
<feature type="domain" description="YqzN/YkzM" evidence="2">
    <location>
        <begin position="20"/>
        <end position="69"/>
    </location>
</feature>
<dbReference type="RefSeq" id="WP_133581988.1">
    <property type="nucleotide sequence ID" value="NZ_SNYJ01000022.1"/>
</dbReference>
<feature type="region of interest" description="Disordered" evidence="1">
    <location>
        <begin position="1"/>
        <end position="21"/>
    </location>
</feature>
<evidence type="ECO:0000259" key="2">
    <source>
        <dbReference type="Pfam" id="PF26160"/>
    </source>
</evidence>
<protein>
    <recommendedName>
        <fullName evidence="2">YqzN/YkzM domain-containing protein</fullName>
    </recommendedName>
</protein>
<keyword evidence="4" id="KW-1185">Reference proteome</keyword>
<name>A0A4R6TQQ5_9BACI</name>
<dbReference type="OrthoDB" id="2628917at2"/>
<dbReference type="InterPro" id="IPR058869">
    <property type="entry name" value="YqzN_YkzM"/>
</dbReference>
<accession>A0A4R6TQQ5</accession>